<evidence type="ECO:0000259" key="9">
    <source>
        <dbReference type="Pfam" id="PF02940"/>
    </source>
</evidence>
<reference evidence="10 11" key="2">
    <citation type="submission" date="2015-05" db="EMBL/GenBank/DDBJ databases">
        <authorList>
            <person name="Morales-Cruz A."/>
            <person name="Amrine K.C."/>
            <person name="Cantu D."/>
        </authorList>
    </citation>
    <scope>NUCLEOTIDE SEQUENCE [LARGE SCALE GENOMIC DNA]</scope>
    <source>
        <strain evidence="10">DA912</strain>
    </source>
</reference>
<dbReference type="Proteomes" id="UP000034680">
    <property type="component" value="Unassembled WGS sequence"/>
</dbReference>
<organism evidence="10 11">
    <name type="scientific">Diaporthe ampelina</name>
    <dbReference type="NCBI Taxonomy" id="1214573"/>
    <lineage>
        <taxon>Eukaryota</taxon>
        <taxon>Fungi</taxon>
        <taxon>Dikarya</taxon>
        <taxon>Ascomycota</taxon>
        <taxon>Pezizomycotina</taxon>
        <taxon>Sordariomycetes</taxon>
        <taxon>Sordariomycetidae</taxon>
        <taxon>Diaporthales</taxon>
        <taxon>Diaporthaceae</taxon>
        <taxon>Diaporthe</taxon>
    </lineage>
</organism>
<keyword evidence="11" id="KW-1185">Reference proteome</keyword>
<evidence type="ECO:0000313" key="10">
    <source>
        <dbReference type="EMBL" id="KKY30236.1"/>
    </source>
</evidence>
<evidence type="ECO:0000256" key="5">
    <source>
        <dbReference type="ARBA" id="ARBA00022801"/>
    </source>
</evidence>
<comment type="similarity">
    <text evidence="3 8">Belongs to the fungal TPase family.</text>
</comment>
<dbReference type="EMBL" id="LCUC01000513">
    <property type="protein sequence ID" value="KKY30236.1"/>
    <property type="molecule type" value="Genomic_DNA"/>
</dbReference>
<dbReference type="PANTHER" id="PTHR28118:SF1">
    <property type="entry name" value="POLYNUCLEOTIDE 5'-TRIPHOSPHATASE CTL1-RELATED"/>
    <property type="match status" value="1"/>
</dbReference>
<evidence type="ECO:0000256" key="8">
    <source>
        <dbReference type="RuleBase" id="RU367053"/>
    </source>
</evidence>
<name>A0A0G2F7P5_9PEZI</name>
<keyword evidence="4 8" id="KW-0507">mRNA processing</keyword>
<dbReference type="InterPro" id="IPR033469">
    <property type="entry name" value="CYTH-like_dom_sf"/>
</dbReference>
<reference evidence="10 11" key="1">
    <citation type="submission" date="2015-05" db="EMBL/GenBank/DDBJ databases">
        <title>Distinctive expansion of gene families associated with plant cell wall degradation and secondary metabolism in the genomes of grapevine trunk pathogens.</title>
        <authorList>
            <person name="Lawrence D.P."/>
            <person name="Travadon R."/>
            <person name="Rolshausen P.E."/>
            <person name="Baumgartner K."/>
        </authorList>
    </citation>
    <scope>NUCLEOTIDE SEQUENCE [LARGE SCALE GENOMIC DNA]</scope>
    <source>
        <strain evidence="10">DA912</strain>
    </source>
</reference>
<comment type="cofactor">
    <cofactor evidence="1 8">
        <name>Mg(2+)</name>
        <dbReference type="ChEBI" id="CHEBI:18420"/>
    </cofactor>
</comment>
<dbReference type="GO" id="GO:0006370">
    <property type="term" value="P:7-methylguanosine mRNA capping"/>
    <property type="evidence" value="ECO:0007669"/>
    <property type="project" value="UniProtKB-UniRule"/>
</dbReference>
<dbReference type="STRING" id="1214573.A0A0G2F7P5"/>
<comment type="subunit">
    <text evidence="8">Heterodimer. The mRNA-capping enzyme is composed of two separate chains alpha and beta, respectively a mRNA guanylyltransferase and an mRNA 5'-triphosphate monophosphatase.</text>
</comment>
<dbReference type="AlphaFoldDB" id="A0A0G2F7P5"/>
<dbReference type="EC" id="3.6.1.74" evidence="8"/>
<dbReference type="GO" id="GO:0031533">
    <property type="term" value="C:mRNA capping enzyme complex"/>
    <property type="evidence" value="ECO:0007669"/>
    <property type="project" value="UniProtKB-UniRule"/>
</dbReference>
<comment type="function">
    <text evidence="8">First step of mRNA capping. Converts the 5'-triphosphate end of a nascent mRNA chain into a diphosphate end.</text>
</comment>
<keyword evidence="8" id="KW-0506">mRNA capping</keyword>
<dbReference type="OrthoDB" id="272147at2759"/>
<dbReference type="Pfam" id="PF02940">
    <property type="entry name" value="mRNA_triPase"/>
    <property type="match status" value="1"/>
</dbReference>
<protein>
    <recommendedName>
        <fullName evidence="8">mRNA-capping enzyme subunit beta</fullName>
        <ecNumber evidence="8">3.6.1.74</ecNumber>
    </recommendedName>
    <alternativeName>
        <fullName evidence="8">mRNA 5'-phosphatase</fullName>
    </alternativeName>
    <alternativeName>
        <fullName evidence="8">mRNA 5'-triphosphate monophosphatase</fullName>
    </alternativeName>
</protein>
<accession>A0A0G2F7P5</accession>
<dbReference type="PANTHER" id="PTHR28118">
    <property type="entry name" value="POLYNUCLEOTIDE 5'-TRIPHOSPHATASE-RELATED"/>
    <property type="match status" value="1"/>
</dbReference>
<dbReference type="GO" id="GO:0004651">
    <property type="term" value="F:polynucleotide 5'-phosphatase activity"/>
    <property type="evidence" value="ECO:0007669"/>
    <property type="project" value="UniProtKB-UniRule"/>
</dbReference>
<feature type="domain" description="mRNA triphosphatase Cet1-like" evidence="9">
    <location>
        <begin position="32"/>
        <end position="240"/>
    </location>
</feature>
<gene>
    <name evidence="10" type="ORF">UCDDA912_g09834</name>
</gene>
<sequence length="285" mass="32451">MVARRKRRHAAPPIWAHVYNKEPLKNNNFVLRKSNRIPFQVQSEAVLAHSNNTSFTSSMTEAQHKGYNEFLNFLVAEASPQNPKNRNLPEPRVPINYVHLKESDRFYKVPNHLRQQLHPALHQLLGNKSAAVRVTSDQKTGKAKAAIIKGKVADLHIVFPQCDLDCRISVNVEVDWTHPIDELEELSQAGGRDSKSDRHKDRLSYRQGNYRVDLTQVTQTEPGPNHTSHHVKIHELEIELDASAVIEQGGRAMRGEPHNYDFLVEGFVNNIRMLARKARDLVPPA</sequence>
<dbReference type="InterPro" id="IPR004206">
    <property type="entry name" value="mRNA_triPase_Cet1"/>
</dbReference>
<dbReference type="GO" id="GO:0140818">
    <property type="term" value="F:mRNA 5'-triphosphate monophosphatase activity"/>
    <property type="evidence" value="ECO:0007669"/>
    <property type="project" value="UniProtKB-EC"/>
</dbReference>
<comment type="caution">
    <text evidence="10">The sequence shown here is derived from an EMBL/GenBank/DDBJ whole genome shotgun (WGS) entry which is preliminary data.</text>
</comment>
<dbReference type="SUPFAM" id="SSF55154">
    <property type="entry name" value="CYTH-like phosphatases"/>
    <property type="match status" value="1"/>
</dbReference>
<evidence type="ECO:0000256" key="2">
    <source>
        <dbReference type="ARBA" id="ARBA00004123"/>
    </source>
</evidence>
<dbReference type="CDD" id="cd07470">
    <property type="entry name" value="CYTH-like_mRNA_RTPase"/>
    <property type="match status" value="1"/>
</dbReference>
<dbReference type="InterPro" id="IPR040343">
    <property type="entry name" value="Cet1/Ctl1"/>
</dbReference>
<dbReference type="Gene3D" id="3.20.100.10">
    <property type="entry name" value="mRNA triphosphatase Cet1-like"/>
    <property type="match status" value="1"/>
</dbReference>
<evidence type="ECO:0000256" key="7">
    <source>
        <dbReference type="ARBA" id="ARBA00047740"/>
    </source>
</evidence>
<evidence type="ECO:0000313" key="11">
    <source>
        <dbReference type="Proteomes" id="UP000034680"/>
    </source>
</evidence>
<evidence type="ECO:0000256" key="3">
    <source>
        <dbReference type="ARBA" id="ARBA00006345"/>
    </source>
</evidence>
<keyword evidence="5 8" id="KW-0378">Hydrolase</keyword>
<comment type="subcellular location">
    <subcellularLocation>
        <location evidence="2 8">Nucleus</location>
    </subcellularLocation>
</comment>
<evidence type="ECO:0000256" key="1">
    <source>
        <dbReference type="ARBA" id="ARBA00001946"/>
    </source>
</evidence>
<keyword evidence="6 8" id="KW-0539">Nucleus</keyword>
<proteinExistence type="inferred from homology"/>
<comment type="catalytic activity">
    <reaction evidence="7">
        <text>a 5'-end triphospho-ribonucleoside in mRNA + H2O = a 5'-end diphospho-ribonucleoside in mRNA + phosphate + H(+)</text>
        <dbReference type="Rhea" id="RHEA:67004"/>
        <dbReference type="Rhea" id="RHEA-COMP:17164"/>
        <dbReference type="Rhea" id="RHEA-COMP:17165"/>
        <dbReference type="ChEBI" id="CHEBI:15377"/>
        <dbReference type="ChEBI" id="CHEBI:15378"/>
        <dbReference type="ChEBI" id="CHEBI:43474"/>
        <dbReference type="ChEBI" id="CHEBI:167616"/>
        <dbReference type="ChEBI" id="CHEBI:167618"/>
        <dbReference type="EC" id="3.6.1.74"/>
    </reaction>
    <physiologicalReaction direction="left-to-right" evidence="7">
        <dbReference type="Rhea" id="RHEA:67005"/>
    </physiologicalReaction>
</comment>
<evidence type="ECO:0000256" key="6">
    <source>
        <dbReference type="ARBA" id="ARBA00023242"/>
    </source>
</evidence>
<dbReference type="InterPro" id="IPR037009">
    <property type="entry name" value="mRNA_triPase_Cet1_sf"/>
</dbReference>
<evidence type="ECO:0000256" key="4">
    <source>
        <dbReference type="ARBA" id="ARBA00022664"/>
    </source>
</evidence>